<organism evidence="4 5">
    <name type="scientific">Vibrio ishigakensis</name>
    <dbReference type="NCBI Taxonomy" id="1481914"/>
    <lineage>
        <taxon>Bacteria</taxon>
        <taxon>Pseudomonadati</taxon>
        <taxon>Pseudomonadota</taxon>
        <taxon>Gammaproteobacteria</taxon>
        <taxon>Vibrionales</taxon>
        <taxon>Vibrionaceae</taxon>
        <taxon>Vibrio</taxon>
    </lineage>
</organism>
<comment type="caution">
    <text evidence="4">The sequence shown here is derived from an EMBL/GenBank/DDBJ whole genome shotgun (WGS) entry which is preliminary data.</text>
</comment>
<dbReference type="InterPro" id="IPR027385">
    <property type="entry name" value="Beta-barrel_OMP"/>
</dbReference>
<evidence type="ECO:0000256" key="2">
    <source>
        <dbReference type="SAM" id="SignalP"/>
    </source>
</evidence>
<keyword evidence="1 2" id="KW-0732">Signal</keyword>
<sequence length="156" mass="17031">MKALKYALLSTVAFASFANAGTVSDFFDGVSVGAGYINESGKDINVSGSSNRSDGFELYSQAPINDYLFVDSRYSWTQEDFSAQTKAGYQKTAELKRDHLQASVGAGYPYKVSDSVQLKPFVKTGWSWDKAKFDTTYLDSILMALKVTTASPLVQA</sequence>
<feature type="signal peptide" evidence="2">
    <location>
        <begin position="1"/>
        <end position="20"/>
    </location>
</feature>
<proteinExistence type="predicted"/>
<evidence type="ECO:0000313" key="4">
    <source>
        <dbReference type="EMBL" id="GAM59263.1"/>
    </source>
</evidence>
<dbReference type="AlphaFoldDB" id="A0A0B8P7N9"/>
<protein>
    <recommendedName>
        <fullName evidence="3">Outer membrane protein beta-barrel domain-containing protein</fullName>
    </recommendedName>
</protein>
<dbReference type="Pfam" id="PF13505">
    <property type="entry name" value="OMP_b-brl"/>
    <property type="match status" value="1"/>
</dbReference>
<dbReference type="Gene3D" id="2.40.128.130">
    <property type="entry name" value="Autotransporter beta-domain"/>
    <property type="match status" value="1"/>
</dbReference>
<reference evidence="4 5" key="2">
    <citation type="submission" date="2015-01" db="EMBL/GenBank/DDBJ databases">
        <authorList>
            <consortium name="NBRP consortium"/>
            <person name="Sawabe T."/>
            <person name="Meirelles P."/>
            <person name="Feng G."/>
            <person name="Sayaka M."/>
            <person name="Hattori M."/>
            <person name="Ohkuma M."/>
        </authorList>
    </citation>
    <scope>NUCLEOTIDE SEQUENCE [LARGE SCALE GENOMIC DNA]</scope>
    <source>
        <strain evidence="5">JCM 19231</strain>
    </source>
</reference>
<dbReference type="InterPro" id="IPR036709">
    <property type="entry name" value="Autotransporte_beta_dom_sf"/>
</dbReference>
<dbReference type="EMBL" id="BBRZ01000135">
    <property type="protein sequence ID" value="GAM59263.1"/>
    <property type="molecule type" value="Genomic_DNA"/>
</dbReference>
<accession>A0A0B8P7N9</accession>
<evidence type="ECO:0000313" key="5">
    <source>
        <dbReference type="Proteomes" id="UP000031671"/>
    </source>
</evidence>
<dbReference type="Proteomes" id="UP000031671">
    <property type="component" value="Unassembled WGS sequence"/>
</dbReference>
<feature type="domain" description="Outer membrane protein beta-barrel" evidence="3">
    <location>
        <begin position="10"/>
        <end position="135"/>
    </location>
</feature>
<keyword evidence="5" id="KW-1185">Reference proteome</keyword>
<evidence type="ECO:0000256" key="1">
    <source>
        <dbReference type="ARBA" id="ARBA00022729"/>
    </source>
</evidence>
<gene>
    <name evidence="4" type="ORF">JCM19231_4728</name>
</gene>
<dbReference type="SUPFAM" id="SSF103515">
    <property type="entry name" value="Autotransporter"/>
    <property type="match status" value="1"/>
</dbReference>
<feature type="chain" id="PRO_5002139773" description="Outer membrane protein beta-barrel domain-containing protein" evidence="2">
    <location>
        <begin position="21"/>
        <end position="156"/>
    </location>
</feature>
<reference evidence="4 5" key="1">
    <citation type="submission" date="2015-01" db="EMBL/GenBank/DDBJ databases">
        <title>Vibrio sp. C1 JCM 19231 whole genome shotgun sequence.</title>
        <authorList>
            <person name="Sawabe T."/>
            <person name="Meirelles P."/>
            <person name="Feng G."/>
            <person name="Sayaka M."/>
            <person name="Hattori M."/>
            <person name="Ohkuma M."/>
        </authorList>
    </citation>
    <scope>NUCLEOTIDE SEQUENCE [LARGE SCALE GENOMIC DNA]</scope>
    <source>
        <strain evidence="5">JCM 19231</strain>
    </source>
</reference>
<name>A0A0B8P7N9_9VIBR</name>
<evidence type="ECO:0000259" key="3">
    <source>
        <dbReference type="Pfam" id="PF13505"/>
    </source>
</evidence>